<comment type="caution">
    <text evidence="3">The sequence shown here is derived from an EMBL/GenBank/DDBJ whole genome shotgun (WGS) entry which is preliminary data.</text>
</comment>
<accession>A0A1F5YW38</accession>
<sequence>MYVNISVLYATGNSFRIPGSTPRIPEQTTSDSSRKTDPTNKESTLGLSTALTGDNRLKYDSLVNFWQNVVSDKPDYRDALLTIAVLEYNRGNTEASAKALESALALDPNDIQARQLELSLKKVRD</sequence>
<dbReference type="PROSITE" id="PS50005">
    <property type="entry name" value="TPR"/>
    <property type="match status" value="1"/>
</dbReference>
<dbReference type="InterPro" id="IPR011990">
    <property type="entry name" value="TPR-like_helical_dom_sf"/>
</dbReference>
<organism evidence="3 4">
    <name type="scientific">Candidatus Gottesmanbacteria bacterium RBG_16_52_11</name>
    <dbReference type="NCBI Taxonomy" id="1798374"/>
    <lineage>
        <taxon>Bacteria</taxon>
        <taxon>Candidatus Gottesmaniibacteriota</taxon>
    </lineage>
</organism>
<dbReference type="EMBL" id="MFJD01000004">
    <property type="protein sequence ID" value="OGG04112.1"/>
    <property type="molecule type" value="Genomic_DNA"/>
</dbReference>
<dbReference type="InterPro" id="IPR019734">
    <property type="entry name" value="TPR_rpt"/>
</dbReference>
<name>A0A1F5YW38_9BACT</name>
<evidence type="ECO:0000313" key="4">
    <source>
        <dbReference type="Proteomes" id="UP000178448"/>
    </source>
</evidence>
<evidence type="ECO:0000256" key="2">
    <source>
        <dbReference type="SAM" id="MobiDB-lite"/>
    </source>
</evidence>
<protein>
    <submittedName>
        <fullName evidence="3">Uncharacterized protein</fullName>
    </submittedName>
</protein>
<keyword evidence="1" id="KW-0802">TPR repeat</keyword>
<gene>
    <name evidence="3" type="ORF">A2Z33_03030</name>
</gene>
<reference evidence="3 4" key="1">
    <citation type="journal article" date="2016" name="Nat. Commun.">
        <title>Thousands of microbial genomes shed light on interconnected biogeochemical processes in an aquifer system.</title>
        <authorList>
            <person name="Anantharaman K."/>
            <person name="Brown C.T."/>
            <person name="Hug L.A."/>
            <person name="Sharon I."/>
            <person name="Castelle C.J."/>
            <person name="Probst A.J."/>
            <person name="Thomas B.C."/>
            <person name="Singh A."/>
            <person name="Wilkins M.J."/>
            <person name="Karaoz U."/>
            <person name="Brodie E.L."/>
            <person name="Williams K.H."/>
            <person name="Hubbard S.S."/>
            <person name="Banfield J.F."/>
        </authorList>
    </citation>
    <scope>NUCLEOTIDE SEQUENCE [LARGE SCALE GENOMIC DNA]</scope>
</reference>
<feature type="region of interest" description="Disordered" evidence="2">
    <location>
        <begin position="18"/>
        <end position="47"/>
    </location>
</feature>
<dbReference type="AlphaFoldDB" id="A0A1F5YW38"/>
<dbReference type="Proteomes" id="UP000178448">
    <property type="component" value="Unassembled WGS sequence"/>
</dbReference>
<dbReference type="SUPFAM" id="SSF48452">
    <property type="entry name" value="TPR-like"/>
    <property type="match status" value="1"/>
</dbReference>
<feature type="repeat" description="TPR" evidence="1">
    <location>
        <begin position="77"/>
        <end position="110"/>
    </location>
</feature>
<evidence type="ECO:0000313" key="3">
    <source>
        <dbReference type="EMBL" id="OGG04112.1"/>
    </source>
</evidence>
<dbReference type="Gene3D" id="1.25.40.10">
    <property type="entry name" value="Tetratricopeptide repeat domain"/>
    <property type="match status" value="1"/>
</dbReference>
<proteinExistence type="predicted"/>
<evidence type="ECO:0000256" key="1">
    <source>
        <dbReference type="PROSITE-ProRule" id="PRU00339"/>
    </source>
</evidence>